<accession>A0A9P7QWM0</accession>
<proteinExistence type="predicted"/>
<sequence>MYGYIQHLALTSCTAPAQFLNGFTKQGTRMWQPLPNGRSGCHLQPPSPVRPHVFLRGNFGPTPYHPKEHAITDTHLL</sequence>
<reference evidence="1" key="1">
    <citation type="submission" date="2021-05" db="EMBL/GenBank/DDBJ databases">
        <title>Comparative genomics of three Colletotrichum scovillei strains and genetic complementation revealed genes involved fungal growth and virulence on chili pepper.</title>
        <authorList>
            <person name="Hsieh D.-K."/>
            <person name="Chuang S.-C."/>
            <person name="Chen C.-Y."/>
            <person name="Chao Y.-T."/>
            <person name="Lu M.-Y.J."/>
            <person name="Lee M.-H."/>
            <person name="Shih M.-C."/>
        </authorList>
    </citation>
    <scope>NUCLEOTIDE SEQUENCE</scope>
    <source>
        <strain evidence="1">Coll-153</strain>
    </source>
</reference>
<protein>
    <submittedName>
        <fullName evidence="1">Uncharacterized protein</fullName>
    </submittedName>
</protein>
<gene>
    <name evidence="1" type="ORF">JMJ77_003999</name>
</gene>
<organism evidence="1 2">
    <name type="scientific">Colletotrichum scovillei</name>
    <dbReference type="NCBI Taxonomy" id="1209932"/>
    <lineage>
        <taxon>Eukaryota</taxon>
        <taxon>Fungi</taxon>
        <taxon>Dikarya</taxon>
        <taxon>Ascomycota</taxon>
        <taxon>Pezizomycotina</taxon>
        <taxon>Sordariomycetes</taxon>
        <taxon>Hypocreomycetidae</taxon>
        <taxon>Glomerellales</taxon>
        <taxon>Glomerellaceae</taxon>
        <taxon>Colletotrichum</taxon>
        <taxon>Colletotrichum acutatum species complex</taxon>
    </lineage>
</organism>
<keyword evidence="2" id="KW-1185">Reference proteome</keyword>
<dbReference type="EMBL" id="JAESDN010000010">
    <property type="protein sequence ID" value="KAG7044537.1"/>
    <property type="molecule type" value="Genomic_DNA"/>
</dbReference>
<evidence type="ECO:0000313" key="2">
    <source>
        <dbReference type="Proteomes" id="UP000699042"/>
    </source>
</evidence>
<name>A0A9P7QWM0_9PEZI</name>
<dbReference type="Proteomes" id="UP000699042">
    <property type="component" value="Unassembled WGS sequence"/>
</dbReference>
<dbReference type="AlphaFoldDB" id="A0A9P7QWM0"/>
<comment type="caution">
    <text evidence="1">The sequence shown here is derived from an EMBL/GenBank/DDBJ whole genome shotgun (WGS) entry which is preliminary data.</text>
</comment>
<evidence type="ECO:0000313" key="1">
    <source>
        <dbReference type="EMBL" id="KAG7044537.1"/>
    </source>
</evidence>